<evidence type="ECO:0000256" key="9">
    <source>
        <dbReference type="ARBA" id="ARBA00023136"/>
    </source>
</evidence>
<evidence type="ECO:0000313" key="12">
    <source>
        <dbReference type="Proteomes" id="UP000001029"/>
    </source>
</evidence>
<evidence type="ECO:0000256" key="8">
    <source>
        <dbReference type="ARBA" id="ARBA00023010"/>
    </source>
</evidence>
<evidence type="ECO:0000256" key="4">
    <source>
        <dbReference type="ARBA" id="ARBA00022475"/>
    </source>
</evidence>
<dbReference type="GO" id="GO:0015450">
    <property type="term" value="F:protein-transporting ATPase activity"/>
    <property type="evidence" value="ECO:0007669"/>
    <property type="project" value="UniProtKB-UniRule"/>
</dbReference>
<keyword evidence="8 10" id="KW-0811">Translocation</keyword>
<dbReference type="InterPro" id="IPR004692">
    <property type="entry name" value="SecG"/>
</dbReference>
<name>B2KDY5_ELUMP</name>
<dbReference type="OrthoDB" id="7691811at2"/>
<dbReference type="RefSeq" id="WP_012415346.1">
    <property type="nucleotide sequence ID" value="NC_010644.1"/>
</dbReference>
<keyword evidence="12" id="KW-1185">Reference proteome</keyword>
<comment type="subcellular location">
    <subcellularLocation>
        <location evidence="1 10">Cell membrane</location>
        <topology evidence="1 10">Multi-pass membrane protein</topology>
    </subcellularLocation>
</comment>
<dbReference type="GO" id="GO:0043952">
    <property type="term" value="P:protein transport by the Sec complex"/>
    <property type="evidence" value="ECO:0007669"/>
    <property type="project" value="TreeGrafter"/>
</dbReference>
<dbReference type="KEGG" id="emi:Emin_1181"/>
<dbReference type="Proteomes" id="UP000001029">
    <property type="component" value="Chromosome"/>
</dbReference>
<keyword evidence="7 10" id="KW-1133">Transmembrane helix</keyword>
<gene>
    <name evidence="11" type="ordered locus">Emin_1181</name>
</gene>
<comment type="similarity">
    <text evidence="2 10">Belongs to the SecG family.</text>
</comment>
<evidence type="ECO:0000256" key="7">
    <source>
        <dbReference type="ARBA" id="ARBA00022989"/>
    </source>
</evidence>
<dbReference type="AlphaFoldDB" id="B2KDY5"/>
<keyword evidence="9 10" id="KW-0472">Membrane</keyword>
<dbReference type="PANTHER" id="PTHR34182">
    <property type="entry name" value="PROTEIN-EXPORT MEMBRANE PROTEIN SECG"/>
    <property type="match status" value="1"/>
</dbReference>
<evidence type="ECO:0000256" key="2">
    <source>
        <dbReference type="ARBA" id="ARBA00008445"/>
    </source>
</evidence>
<evidence type="ECO:0000256" key="1">
    <source>
        <dbReference type="ARBA" id="ARBA00004651"/>
    </source>
</evidence>
<accession>B2KDY5</accession>
<keyword evidence="6 10" id="KW-0653">Protein transport</keyword>
<protein>
    <recommendedName>
        <fullName evidence="10">Protein-export membrane protein SecG</fullName>
    </recommendedName>
</protein>
<reference evidence="11 12" key="1">
    <citation type="journal article" date="2009" name="Appl. Environ. Microbiol.">
        <title>Genomic analysis of 'Elusimicrobium minutum,' the first cultivated representative of the phylum 'Elusimicrobia' (formerly termite group 1).</title>
        <authorList>
            <person name="Herlemann D.P.R."/>
            <person name="Geissinger O."/>
            <person name="Ikeda-Ohtsubo W."/>
            <person name="Kunin V."/>
            <person name="Sun H."/>
            <person name="Lapidus A."/>
            <person name="Hugenholtz P."/>
            <person name="Brune A."/>
        </authorList>
    </citation>
    <scope>NUCLEOTIDE SEQUENCE [LARGE SCALE GENOMIC DNA]</scope>
    <source>
        <strain evidence="11 12">Pei191</strain>
    </source>
</reference>
<dbReference type="PRINTS" id="PR01651">
    <property type="entry name" value="SECGEXPORT"/>
</dbReference>
<sequence length="100" mass="10375">MYTLILVIHFLACILLILSVLMQSGKGSAAGIFGGGGGSDALFAGPTAFNFLNRFTAVVAITLFCTSITLTVLTAKRGASSVVDNVKVPVTQTQPVNNNK</sequence>
<dbReference type="Pfam" id="PF03840">
    <property type="entry name" value="SecG"/>
    <property type="match status" value="1"/>
</dbReference>
<dbReference type="GO" id="GO:0065002">
    <property type="term" value="P:intracellular protein transmembrane transport"/>
    <property type="evidence" value="ECO:0007669"/>
    <property type="project" value="TreeGrafter"/>
</dbReference>
<comment type="function">
    <text evidence="10">Involved in protein export. Participates in an early event of protein translocation.</text>
</comment>
<evidence type="ECO:0000256" key="6">
    <source>
        <dbReference type="ARBA" id="ARBA00022927"/>
    </source>
</evidence>
<evidence type="ECO:0000256" key="10">
    <source>
        <dbReference type="RuleBase" id="RU365087"/>
    </source>
</evidence>
<evidence type="ECO:0000256" key="3">
    <source>
        <dbReference type="ARBA" id="ARBA00022448"/>
    </source>
</evidence>
<evidence type="ECO:0000313" key="11">
    <source>
        <dbReference type="EMBL" id="ACC98731.1"/>
    </source>
</evidence>
<dbReference type="HOGENOM" id="CLU_094156_2_1_0"/>
<organism evidence="11 12">
    <name type="scientific">Elusimicrobium minutum (strain Pei191)</name>
    <dbReference type="NCBI Taxonomy" id="445932"/>
    <lineage>
        <taxon>Bacteria</taxon>
        <taxon>Pseudomonadati</taxon>
        <taxon>Elusimicrobiota</taxon>
        <taxon>Elusimicrobia</taxon>
        <taxon>Elusimicrobiales</taxon>
        <taxon>Elusimicrobiaceae</taxon>
        <taxon>Elusimicrobium</taxon>
    </lineage>
</organism>
<dbReference type="EMBL" id="CP001055">
    <property type="protein sequence ID" value="ACC98731.1"/>
    <property type="molecule type" value="Genomic_DNA"/>
</dbReference>
<comment type="caution">
    <text evidence="10">Lacks conserved residue(s) required for the propagation of feature annotation.</text>
</comment>
<dbReference type="NCBIfam" id="TIGR00810">
    <property type="entry name" value="secG"/>
    <property type="match status" value="1"/>
</dbReference>
<keyword evidence="5 10" id="KW-0812">Transmembrane</keyword>
<dbReference type="STRING" id="445932.Emin_1181"/>
<keyword evidence="4 10" id="KW-1003">Cell membrane</keyword>
<evidence type="ECO:0000256" key="5">
    <source>
        <dbReference type="ARBA" id="ARBA00022692"/>
    </source>
</evidence>
<proteinExistence type="inferred from homology"/>
<dbReference type="PANTHER" id="PTHR34182:SF1">
    <property type="entry name" value="PROTEIN-EXPORT MEMBRANE PROTEIN SECG"/>
    <property type="match status" value="1"/>
</dbReference>
<keyword evidence="3 10" id="KW-0813">Transport</keyword>
<dbReference type="GO" id="GO:0009306">
    <property type="term" value="P:protein secretion"/>
    <property type="evidence" value="ECO:0007669"/>
    <property type="project" value="UniProtKB-UniRule"/>
</dbReference>
<feature type="transmembrane region" description="Helical" evidence="10">
    <location>
        <begin position="53"/>
        <end position="73"/>
    </location>
</feature>
<dbReference type="GO" id="GO:0005886">
    <property type="term" value="C:plasma membrane"/>
    <property type="evidence" value="ECO:0007669"/>
    <property type="project" value="UniProtKB-SubCell"/>
</dbReference>